<evidence type="ECO:0000256" key="13">
    <source>
        <dbReference type="PIRSR" id="PIRSR000168-1"/>
    </source>
</evidence>
<evidence type="ECO:0000256" key="10">
    <source>
        <dbReference type="ARBA" id="ARBA00023098"/>
    </source>
</evidence>
<dbReference type="InterPro" id="IPR037069">
    <property type="entry name" value="AcylCoA_DH/ox_N_sf"/>
</dbReference>
<comment type="cofactor">
    <cofactor evidence="2">
        <name>FAD</name>
        <dbReference type="ChEBI" id="CHEBI:57692"/>
    </cofactor>
</comment>
<dbReference type="InterPro" id="IPR002655">
    <property type="entry name" value="Acyl-CoA_oxidase_C"/>
</dbReference>
<dbReference type="GO" id="GO:0005777">
    <property type="term" value="C:peroxisome"/>
    <property type="evidence" value="ECO:0007669"/>
    <property type="project" value="UniProtKB-SubCell"/>
</dbReference>
<sequence>MANSNQLQQSVIDLNAARQKATFPVDLLTTFIRGGPEALAKRQQIRQILENEPAIDSSRAAFQSRQEQLADSIVAARRMIEIAEERNMSFEEYLQMIAISEYPTPLTLNYGAFIPVIQSQGTDEQIAKWLSASKRHAILGCYAQTELSHGSNVVGLQTTATFDEATDEFIINSPDITAAKWWIGGLGVAATHAVLQAQLILKGKNYGPHIFIVPIRSPVDHKPVKGVTVGDIGPKAYGGFSVTDNGFAFFDYVRIPRDNMLMRFAKVSKSGEYTPPVHSKLSYGSMVKLRVGIVSDAGWRLARACTVAVRYCTMRRQFNATAAADGLESQVIHYSSVKHRLFPLIASAYALIVGGMNLGDDFNLMTEQLARQDAHMLPEMHITSCALKVWGARRGSEGIEEARKTMGGHGFSVFSGVSEQFANFVPANTYEGENFVLCQQVGRALLKQIKNLASGKDVNLKTVDYLNLLKQGDLTQPVALNGDASSLLDSNTQLAILGTRAARLVANLAKKVQSGRAWSDLNLECWEICLAHAEYHLLQQLVNKVHQLQSSSQYSALAPVIKSIADLFFLSLAANTALATLVTTQTIAPTTAELVQDEYHHALNNIADNAVGLTDAFGFTDKELNTALGRKEGNPYGTLWDVVQKNPVNSEQGKQHFGELMKTITHRKDNLSYIKAAKL</sequence>
<dbReference type="InterPro" id="IPR046373">
    <property type="entry name" value="Acyl-CoA_Oxase/DH_mid-dom_sf"/>
</dbReference>
<feature type="domain" description="Acyl-coenzyme A oxidase N-terminal" evidence="16">
    <location>
        <begin position="25"/>
        <end position="138"/>
    </location>
</feature>
<dbReference type="UniPathway" id="UPA00661"/>
<dbReference type="InterPro" id="IPR029320">
    <property type="entry name" value="Acyl-CoA_ox_N"/>
</dbReference>
<comment type="subcellular location">
    <subcellularLocation>
        <location evidence="3">Peroxisome</location>
    </subcellularLocation>
</comment>
<dbReference type="GO" id="GO:0033540">
    <property type="term" value="P:fatty acid beta-oxidation using acyl-CoA oxidase"/>
    <property type="evidence" value="ECO:0007669"/>
    <property type="project" value="UniProtKB-UniPathway"/>
</dbReference>
<evidence type="ECO:0000259" key="17">
    <source>
        <dbReference type="Pfam" id="PF22924"/>
    </source>
</evidence>
<dbReference type="SUPFAM" id="SSF47203">
    <property type="entry name" value="Acyl-CoA dehydrogenase C-terminal domain-like"/>
    <property type="match status" value="2"/>
</dbReference>
<dbReference type="Gene3D" id="1.20.140.10">
    <property type="entry name" value="Butyryl-CoA Dehydrogenase, subunit A, domain 3"/>
    <property type="match status" value="2"/>
</dbReference>
<dbReference type="Pfam" id="PF14749">
    <property type="entry name" value="Acyl-CoA_ox_N"/>
    <property type="match status" value="1"/>
</dbReference>
<evidence type="ECO:0000256" key="9">
    <source>
        <dbReference type="ARBA" id="ARBA00023002"/>
    </source>
</evidence>
<evidence type="ECO:0000313" key="19">
    <source>
        <dbReference type="Proteomes" id="UP000027586"/>
    </source>
</evidence>
<dbReference type="Proteomes" id="UP000027586">
    <property type="component" value="Unassembled WGS sequence"/>
</dbReference>
<keyword evidence="19" id="KW-1185">Reference proteome</keyword>
<dbReference type="GO" id="GO:0071949">
    <property type="term" value="F:FAD binding"/>
    <property type="evidence" value="ECO:0007669"/>
    <property type="project" value="InterPro"/>
</dbReference>
<dbReference type="InterPro" id="IPR055060">
    <property type="entry name" value="ACOX_C_alpha1"/>
</dbReference>
<evidence type="ECO:0000256" key="7">
    <source>
        <dbReference type="ARBA" id="ARBA00022827"/>
    </source>
</evidence>
<dbReference type="GO" id="GO:0003997">
    <property type="term" value="F:acyl-CoA oxidase activity"/>
    <property type="evidence" value="ECO:0007669"/>
    <property type="project" value="UniProtKB-EC"/>
</dbReference>
<evidence type="ECO:0000256" key="1">
    <source>
        <dbReference type="ARBA" id="ARBA00001201"/>
    </source>
</evidence>
<dbReference type="InterPro" id="IPR036250">
    <property type="entry name" value="AcylCo_DH-like_C"/>
</dbReference>
<reference evidence="18" key="1">
    <citation type="submission" date="2013-08" db="EMBL/GenBank/DDBJ databases">
        <title>Gene expansion shapes genome architecture in the human pathogen Lichtheimia corymbifera: an evolutionary genomics analysis in the ancient terrestrial Mucorales (Mucoromycotina).</title>
        <authorList>
            <person name="Schwartze V.U."/>
            <person name="Winter S."/>
            <person name="Shelest E."/>
            <person name="Marcet-Houben M."/>
            <person name="Horn F."/>
            <person name="Wehner S."/>
            <person name="Hoffmann K."/>
            <person name="Riege K."/>
            <person name="Sammeth M."/>
            <person name="Nowrousian M."/>
            <person name="Valiante V."/>
            <person name="Linde J."/>
            <person name="Jacobsen I.D."/>
            <person name="Marz M."/>
            <person name="Brakhage A.A."/>
            <person name="Gabaldon T."/>
            <person name="Bocker S."/>
            <person name="Voigt K."/>
        </authorList>
    </citation>
    <scope>NUCLEOTIDE SEQUENCE [LARGE SCALE GENOMIC DNA]</scope>
    <source>
        <strain evidence="18">FSU 9682</strain>
    </source>
</reference>
<evidence type="ECO:0000256" key="5">
    <source>
        <dbReference type="ARBA" id="ARBA00006288"/>
    </source>
</evidence>
<dbReference type="Gene3D" id="2.40.110.10">
    <property type="entry name" value="Butyryl-CoA Dehydrogenase, subunit A, domain 2"/>
    <property type="match status" value="1"/>
</dbReference>
<evidence type="ECO:0000259" key="15">
    <source>
        <dbReference type="Pfam" id="PF01756"/>
    </source>
</evidence>
<keyword evidence="7 12" id="KW-0274">FAD</keyword>
<feature type="active site" description="Proton acceptor" evidence="13">
    <location>
        <position position="431"/>
    </location>
</feature>
<dbReference type="InterPro" id="IPR009100">
    <property type="entry name" value="AcylCoA_DH/oxidase_NM_dom_sf"/>
</dbReference>
<dbReference type="FunFam" id="1.20.140.10:FF:000015">
    <property type="entry name" value="Acyl-coenzyme A oxidase"/>
    <property type="match status" value="1"/>
</dbReference>
<feature type="binding site" evidence="14">
    <location>
        <position position="184"/>
    </location>
    <ligand>
        <name>FAD</name>
        <dbReference type="ChEBI" id="CHEBI:57692"/>
    </ligand>
</feature>
<gene>
    <name evidence="18" type="ORF">LCOR_01696.1</name>
</gene>
<keyword evidence="11" id="KW-0576">Peroxisome</keyword>
<dbReference type="FunFam" id="2.40.110.10:FF:000003">
    <property type="entry name" value="Acyl-coenzyme A oxidase"/>
    <property type="match status" value="1"/>
</dbReference>
<dbReference type="PANTHER" id="PTHR10909">
    <property type="entry name" value="ELECTRON TRANSPORT OXIDOREDUCTASE"/>
    <property type="match status" value="1"/>
</dbReference>
<evidence type="ECO:0000256" key="2">
    <source>
        <dbReference type="ARBA" id="ARBA00001974"/>
    </source>
</evidence>
<dbReference type="Pfam" id="PF01756">
    <property type="entry name" value="ACOX"/>
    <property type="match status" value="1"/>
</dbReference>
<dbReference type="EMBL" id="CBTN010000005">
    <property type="protein sequence ID" value="CDH49972.1"/>
    <property type="molecule type" value="Genomic_DNA"/>
</dbReference>
<dbReference type="VEuPathDB" id="FungiDB:LCOR_01696.1"/>
<dbReference type="PANTHER" id="PTHR10909:SF250">
    <property type="entry name" value="PEROXISOMAL ACYL-COENZYME A OXIDASE 1"/>
    <property type="match status" value="1"/>
</dbReference>
<keyword evidence="8" id="KW-0276">Fatty acid metabolism</keyword>
<evidence type="ECO:0000256" key="6">
    <source>
        <dbReference type="ARBA" id="ARBA00022630"/>
    </source>
</evidence>
<comment type="catalytic activity">
    <reaction evidence="1">
        <text>a 2,3-saturated acyl-CoA + O2 = a (2E)-enoyl-CoA + H2O2</text>
        <dbReference type="Rhea" id="RHEA:38959"/>
        <dbReference type="ChEBI" id="CHEBI:15379"/>
        <dbReference type="ChEBI" id="CHEBI:16240"/>
        <dbReference type="ChEBI" id="CHEBI:58856"/>
        <dbReference type="ChEBI" id="CHEBI:65111"/>
        <dbReference type="EC" id="1.3.3.6"/>
    </reaction>
</comment>
<dbReference type="Gene3D" id="1.10.540.10">
    <property type="entry name" value="Acyl-CoA dehydrogenase/oxidase, N-terminal domain"/>
    <property type="match status" value="1"/>
</dbReference>
<dbReference type="AlphaFoldDB" id="A0A068RK12"/>
<keyword evidence="6 12" id="KW-0285">Flavoprotein</keyword>
<evidence type="ECO:0000256" key="12">
    <source>
        <dbReference type="PIRNR" id="PIRNR000168"/>
    </source>
</evidence>
<dbReference type="SUPFAM" id="SSF56645">
    <property type="entry name" value="Acyl-CoA dehydrogenase NM domain-like"/>
    <property type="match status" value="1"/>
</dbReference>
<evidence type="ECO:0000256" key="8">
    <source>
        <dbReference type="ARBA" id="ARBA00022832"/>
    </source>
</evidence>
<dbReference type="GO" id="GO:0005504">
    <property type="term" value="F:fatty acid binding"/>
    <property type="evidence" value="ECO:0007669"/>
    <property type="project" value="TreeGrafter"/>
</dbReference>
<protein>
    <recommendedName>
        <fullName evidence="12">Acyl-coenzyme A oxidase</fullName>
    </recommendedName>
</protein>
<feature type="domain" description="Acyl-CoA oxidase C-alpha1" evidence="17">
    <location>
        <begin position="283"/>
        <end position="446"/>
    </location>
</feature>
<dbReference type="OrthoDB" id="538336at2759"/>
<organism evidence="18 19">
    <name type="scientific">Lichtheimia corymbifera JMRC:FSU:9682</name>
    <dbReference type="NCBI Taxonomy" id="1263082"/>
    <lineage>
        <taxon>Eukaryota</taxon>
        <taxon>Fungi</taxon>
        <taxon>Fungi incertae sedis</taxon>
        <taxon>Mucoromycota</taxon>
        <taxon>Mucoromycotina</taxon>
        <taxon>Mucoromycetes</taxon>
        <taxon>Mucorales</taxon>
        <taxon>Lichtheimiaceae</taxon>
        <taxon>Lichtheimia</taxon>
    </lineage>
</organism>
<dbReference type="GO" id="GO:0055088">
    <property type="term" value="P:lipid homeostasis"/>
    <property type="evidence" value="ECO:0007669"/>
    <property type="project" value="TreeGrafter"/>
</dbReference>
<evidence type="ECO:0000259" key="16">
    <source>
        <dbReference type="Pfam" id="PF14749"/>
    </source>
</evidence>
<evidence type="ECO:0000256" key="3">
    <source>
        <dbReference type="ARBA" id="ARBA00004275"/>
    </source>
</evidence>
<evidence type="ECO:0000256" key="14">
    <source>
        <dbReference type="PIRSR" id="PIRSR000168-2"/>
    </source>
</evidence>
<evidence type="ECO:0000256" key="11">
    <source>
        <dbReference type="ARBA" id="ARBA00023140"/>
    </source>
</evidence>
<name>A0A068RK12_9FUNG</name>
<dbReference type="Pfam" id="PF22924">
    <property type="entry name" value="ACOX_C_alpha1"/>
    <property type="match status" value="1"/>
</dbReference>
<dbReference type="PIRSF" id="PIRSF000168">
    <property type="entry name" value="Acyl-CoA_oxidase"/>
    <property type="match status" value="1"/>
</dbReference>
<proteinExistence type="inferred from homology"/>
<comment type="similarity">
    <text evidence="5 12">Belongs to the acyl-CoA oxidase family.</text>
</comment>
<evidence type="ECO:0000256" key="4">
    <source>
        <dbReference type="ARBA" id="ARBA00004846"/>
    </source>
</evidence>
<accession>A0A068RK12</accession>
<keyword evidence="9" id="KW-0560">Oxidoreductase</keyword>
<feature type="domain" description="Acyl-CoA oxidase C-terminal" evidence="15">
    <location>
        <begin position="490"/>
        <end position="664"/>
    </location>
</feature>
<dbReference type="STRING" id="1263082.A0A068RK12"/>
<comment type="caution">
    <text evidence="18">The sequence shown here is derived from an EMBL/GenBank/DDBJ whole genome shotgun (WGS) entry which is preliminary data.</text>
</comment>
<keyword evidence="10" id="KW-0443">Lipid metabolism</keyword>
<comment type="pathway">
    <text evidence="4">Lipid metabolism; peroxisomal fatty acid beta-oxidation.</text>
</comment>
<dbReference type="InterPro" id="IPR012258">
    <property type="entry name" value="Acyl-CoA_oxidase"/>
</dbReference>
<evidence type="ECO:0000313" key="18">
    <source>
        <dbReference type="EMBL" id="CDH49972.1"/>
    </source>
</evidence>
<feature type="binding site" evidence="14">
    <location>
        <position position="145"/>
    </location>
    <ligand>
        <name>FAD</name>
        <dbReference type="ChEBI" id="CHEBI:57692"/>
    </ligand>
</feature>